<evidence type="ECO:0000256" key="8">
    <source>
        <dbReference type="RuleBase" id="RU003346"/>
    </source>
</evidence>
<feature type="transmembrane region" description="Helical" evidence="9">
    <location>
        <begin position="373"/>
        <end position="398"/>
    </location>
</feature>
<dbReference type="OrthoDB" id="6133115at2759"/>
<feature type="transmembrane region" description="Helical" evidence="9">
    <location>
        <begin position="112"/>
        <end position="132"/>
    </location>
</feature>
<feature type="transmembrane region" description="Helical" evidence="9">
    <location>
        <begin position="60"/>
        <end position="79"/>
    </location>
</feature>
<feature type="transmembrane region" description="Helical" evidence="9">
    <location>
        <begin position="144"/>
        <end position="165"/>
    </location>
</feature>
<evidence type="ECO:0000313" key="11">
    <source>
        <dbReference type="EMBL" id="KAG1775423.1"/>
    </source>
</evidence>
<feature type="transmembrane region" description="Helical" evidence="9">
    <location>
        <begin position="341"/>
        <end position="361"/>
    </location>
</feature>
<evidence type="ECO:0000256" key="2">
    <source>
        <dbReference type="ARBA" id="ARBA00010992"/>
    </source>
</evidence>
<feature type="transmembrane region" description="Helical" evidence="9">
    <location>
        <begin position="410"/>
        <end position="426"/>
    </location>
</feature>
<organism evidence="11 12">
    <name type="scientific">Suillus placidus</name>
    <dbReference type="NCBI Taxonomy" id="48579"/>
    <lineage>
        <taxon>Eukaryota</taxon>
        <taxon>Fungi</taxon>
        <taxon>Dikarya</taxon>
        <taxon>Basidiomycota</taxon>
        <taxon>Agaricomycotina</taxon>
        <taxon>Agaricomycetes</taxon>
        <taxon>Agaricomycetidae</taxon>
        <taxon>Boletales</taxon>
        <taxon>Suillineae</taxon>
        <taxon>Suillaceae</taxon>
        <taxon>Suillus</taxon>
    </lineage>
</organism>
<evidence type="ECO:0000256" key="7">
    <source>
        <dbReference type="ARBA" id="ARBA00049119"/>
    </source>
</evidence>
<dbReference type="PANTHER" id="PTHR48022:SF38">
    <property type="entry name" value="MAJOR FACILITATOR SUPERFAMILY (MFS) PROFILE DOMAIN-CONTAINING PROTEIN-RELATED"/>
    <property type="match status" value="1"/>
</dbReference>
<dbReference type="Proteomes" id="UP000714275">
    <property type="component" value="Unassembled WGS sequence"/>
</dbReference>
<accession>A0A9P6ZS05</accession>
<dbReference type="PRINTS" id="PR00171">
    <property type="entry name" value="SUGRTRNSPORT"/>
</dbReference>
<keyword evidence="6 9" id="KW-0472">Membrane</keyword>
<evidence type="ECO:0000256" key="1">
    <source>
        <dbReference type="ARBA" id="ARBA00004141"/>
    </source>
</evidence>
<evidence type="ECO:0000256" key="3">
    <source>
        <dbReference type="ARBA" id="ARBA00022448"/>
    </source>
</evidence>
<feature type="transmembrane region" description="Helical" evidence="9">
    <location>
        <begin position="275"/>
        <end position="298"/>
    </location>
</feature>
<comment type="subcellular location">
    <subcellularLocation>
        <location evidence="1">Membrane</location>
        <topology evidence="1">Multi-pass membrane protein</topology>
    </subcellularLocation>
</comment>
<comment type="similarity">
    <text evidence="2 8">Belongs to the major facilitator superfamily. Sugar transporter (TC 2.A.1.1) family.</text>
</comment>
<dbReference type="PROSITE" id="PS50850">
    <property type="entry name" value="MFS"/>
    <property type="match status" value="1"/>
</dbReference>
<evidence type="ECO:0000256" key="9">
    <source>
        <dbReference type="SAM" id="Phobius"/>
    </source>
</evidence>
<dbReference type="Pfam" id="PF00083">
    <property type="entry name" value="Sugar_tr"/>
    <property type="match status" value="1"/>
</dbReference>
<gene>
    <name evidence="11" type="ORF">EV702DRAFT_1030836</name>
</gene>
<keyword evidence="5 9" id="KW-1133">Transmembrane helix</keyword>
<keyword evidence="12" id="KW-1185">Reference proteome</keyword>
<comment type="catalytic activity">
    <reaction evidence="7">
        <text>myo-inositol(out) + H(+)(out) = myo-inositol(in) + H(+)(in)</text>
        <dbReference type="Rhea" id="RHEA:60364"/>
        <dbReference type="ChEBI" id="CHEBI:15378"/>
        <dbReference type="ChEBI" id="CHEBI:17268"/>
    </reaction>
</comment>
<evidence type="ECO:0000313" key="12">
    <source>
        <dbReference type="Proteomes" id="UP000714275"/>
    </source>
</evidence>
<protein>
    <submittedName>
        <fullName evidence="11">General substrate transporter</fullName>
    </submittedName>
</protein>
<reference evidence="11" key="1">
    <citation type="journal article" date="2020" name="New Phytol.">
        <title>Comparative genomics reveals dynamic genome evolution in host specialist ectomycorrhizal fungi.</title>
        <authorList>
            <person name="Lofgren L.A."/>
            <person name="Nguyen N.H."/>
            <person name="Vilgalys R."/>
            <person name="Ruytinx J."/>
            <person name="Liao H.L."/>
            <person name="Branco S."/>
            <person name="Kuo A."/>
            <person name="LaButti K."/>
            <person name="Lipzen A."/>
            <person name="Andreopoulos W."/>
            <person name="Pangilinan J."/>
            <person name="Riley R."/>
            <person name="Hundley H."/>
            <person name="Na H."/>
            <person name="Barry K."/>
            <person name="Grigoriev I.V."/>
            <person name="Stajich J.E."/>
            <person name="Kennedy P.G."/>
        </authorList>
    </citation>
    <scope>NUCLEOTIDE SEQUENCE</scope>
    <source>
        <strain evidence="11">DOB743</strain>
    </source>
</reference>
<dbReference type="InterPro" id="IPR005828">
    <property type="entry name" value="MFS_sugar_transport-like"/>
</dbReference>
<sequence>MHGGHYSAFNIRIILFLTLGSLTYGYAFSVISNTFGQPGFLQYFNLANNPSYTNKIEGSISGLFSAGGILGALAVGYMCDKHGRKITMNTAALICIIGGALQAGSINVAMLLVARFITGCGIGMMVVLIPIFQAEISPPSSRGLLVGQHGAWIVFGYAIASWVGVGTFYSSNLSFQWRFPLALQCVFPLGLFCCSPWVPESPRWLLMQGRHAESWDIISRLHVDGNIVDANKIKISYAQKEFHQMVKQVEMDSHAWIAGGGARQMYSKASYRKRMMIGFFTQYSAQATGAMVVSNYMVNLYNDLGFSGGLVLILGALYVTVATMANFLASFVMDFVGRVRLLIIGMIGCMVTLGLECAMEAEYMGTNNRVGNSLGVFFIFCFIFFYAGGIDATSYVYCSEIFPTHIRSQGMAFSMIGTFLSTVVFLEAGPTALSNIRWYYYVMFICLTAVHVTILWRHFPETKGLSLEEINMRFGDEVAVHFSEAGYDDSSRNHESNATEMKEGI</sequence>
<comment type="caution">
    <text evidence="11">The sequence shown here is derived from an EMBL/GenBank/DDBJ whole genome shotgun (WGS) entry which is preliminary data.</text>
</comment>
<feature type="transmembrane region" description="Helical" evidence="9">
    <location>
        <begin position="304"/>
        <end position="329"/>
    </location>
</feature>
<name>A0A9P6ZS05_9AGAM</name>
<keyword evidence="3 8" id="KW-0813">Transport</keyword>
<dbReference type="SUPFAM" id="SSF103473">
    <property type="entry name" value="MFS general substrate transporter"/>
    <property type="match status" value="1"/>
</dbReference>
<dbReference type="InterPro" id="IPR050360">
    <property type="entry name" value="MFS_Sugar_Transporters"/>
</dbReference>
<dbReference type="NCBIfam" id="TIGR00879">
    <property type="entry name" value="SP"/>
    <property type="match status" value="1"/>
</dbReference>
<feature type="transmembrane region" description="Helical" evidence="9">
    <location>
        <begin position="438"/>
        <end position="456"/>
    </location>
</feature>
<evidence type="ECO:0000256" key="6">
    <source>
        <dbReference type="ARBA" id="ARBA00023136"/>
    </source>
</evidence>
<dbReference type="AlphaFoldDB" id="A0A9P6ZS05"/>
<dbReference type="InterPro" id="IPR003663">
    <property type="entry name" value="Sugar/inositol_transpt"/>
</dbReference>
<evidence type="ECO:0000256" key="4">
    <source>
        <dbReference type="ARBA" id="ARBA00022692"/>
    </source>
</evidence>
<feature type="domain" description="Major facilitator superfamily (MFS) profile" evidence="10">
    <location>
        <begin position="13"/>
        <end position="463"/>
    </location>
</feature>
<dbReference type="EMBL" id="JABBWD010000034">
    <property type="protein sequence ID" value="KAG1775423.1"/>
    <property type="molecule type" value="Genomic_DNA"/>
</dbReference>
<evidence type="ECO:0000259" key="10">
    <source>
        <dbReference type="PROSITE" id="PS50850"/>
    </source>
</evidence>
<dbReference type="Gene3D" id="1.20.1250.20">
    <property type="entry name" value="MFS general substrate transporter like domains"/>
    <property type="match status" value="1"/>
</dbReference>
<proteinExistence type="inferred from homology"/>
<dbReference type="InterPro" id="IPR020846">
    <property type="entry name" value="MFS_dom"/>
</dbReference>
<dbReference type="PANTHER" id="PTHR48022">
    <property type="entry name" value="PLASTIDIC GLUCOSE TRANSPORTER 4"/>
    <property type="match status" value="1"/>
</dbReference>
<dbReference type="GO" id="GO:0005351">
    <property type="term" value="F:carbohydrate:proton symporter activity"/>
    <property type="evidence" value="ECO:0007669"/>
    <property type="project" value="TreeGrafter"/>
</dbReference>
<dbReference type="InterPro" id="IPR036259">
    <property type="entry name" value="MFS_trans_sf"/>
</dbReference>
<dbReference type="GO" id="GO:0016020">
    <property type="term" value="C:membrane"/>
    <property type="evidence" value="ECO:0007669"/>
    <property type="project" value="UniProtKB-SubCell"/>
</dbReference>
<evidence type="ECO:0000256" key="5">
    <source>
        <dbReference type="ARBA" id="ARBA00022989"/>
    </source>
</evidence>
<keyword evidence="4 9" id="KW-0812">Transmembrane</keyword>